<dbReference type="InterPro" id="IPR019826">
    <property type="entry name" value="Carboxylesterase_B_AS"/>
</dbReference>
<dbReference type="PANTHER" id="PTHR43918">
    <property type="entry name" value="ACETYLCHOLINESTERASE"/>
    <property type="match status" value="1"/>
</dbReference>
<evidence type="ECO:0000259" key="4">
    <source>
        <dbReference type="Pfam" id="PF00135"/>
    </source>
</evidence>
<dbReference type="InterPro" id="IPR002018">
    <property type="entry name" value="CarbesteraseB"/>
</dbReference>
<reference evidence="5 6" key="1">
    <citation type="submission" date="2020-10" db="EMBL/GenBank/DDBJ databases">
        <title>Sequencing the genomes of 1000 actinobacteria strains.</title>
        <authorList>
            <person name="Klenk H.-P."/>
        </authorList>
    </citation>
    <scope>NUCLEOTIDE SEQUENCE [LARGE SCALE GENOMIC DNA]</scope>
    <source>
        <strain evidence="5 6">DSM 15666</strain>
    </source>
</reference>
<protein>
    <recommendedName>
        <fullName evidence="3">Carboxylic ester hydrolase</fullName>
        <ecNumber evidence="3">3.1.1.-</ecNumber>
    </recommendedName>
</protein>
<evidence type="ECO:0000256" key="3">
    <source>
        <dbReference type="RuleBase" id="RU361235"/>
    </source>
</evidence>
<dbReference type="Gene3D" id="3.40.50.1820">
    <property type="entry name" value="alpha/beta hydrolase"/>
    <property type="match status" value="1"/>
</dbReference>
<dbReference type="Proteomes" id="UP000643525">
    <property type="component" value="Unassembled WGS sequence"/>
</dbReference>
<gene>
    <name evidence="5" type="ORF">H4W27_001834</name>
</gene>
<dbReference type="Pfam" id="PF00135">
    <property type="entry name" value="COesterase"/>
    <property type="match status" value="1"/>
</dbReference>
<evidence type="ECO:0000256" key="1">
    <source>
        <dbReference type="ARBA" id="ARBA00005964"/>
    </source>
</evidence>
<dbReference type="PROSITE" id="PS00122">
    <property type="entry name" value="CARBOXYLESTERASE_B_1"/>
    <property type="match status" value="1"/>
</dbReference>
<dbReference type="PANTHER" id="PTHR43918:SF4">
    <property type="entry name" value="CARBOXYLIC ESTER HYDROLASE"/>
    <property type="match status" value="1"/>
</dbReference>
<dbReference type="EC" id="3.1.1.-" evidence="3"/>
<dbReference type="InterPro" id="IPR029058">
    <property type="entry name" value="AB_hydrolase_fold"/>
</dbReference>
<comment type="caution">
    <text evidence="5">The sequence shown here is derived from an EMBL/GenBank/DDBJ whole genome shotgun (WGS) entry which is preliminary data.</text>
</comment>
<comment type="similarity">
    <text evidence="1 3">Belongs to the type-B carboxylesterase/lipase family.</text>
</comment>
<keyword evidence="6" id="KW-1185">Reference proteome</keyword>
<dbReference type="SUPFAM" id="SSF53474">
    <property type="entry name" value="alpha/beta-Hydrolases"/>
    <property type="match status" value="1"/>
</dbReference>
<dbReference type="GO" id="GO:0016787">
    <property type="term" value="F:hydrolase activity"/>
    <property type="evidence" value="ECO:0007669"/>
    <property type="project" value="UniProtKB-KW"/>
</dbReference>
<name>A0ABR9JFL0_9MICC</name>
<evidence type="ECO:0000256" key="2">
    <source>
        <dbReference type="ARBA" id="ARBA00022801"/>
    </source>
</evidence>
<dbReference type="EMBL" id="JADBED010000001">
    <property type="protein sequence ID" value="MBE1524716.1"/>
    <property type="molecule type" value="Genomic_DNA"/>
</dbReference>
<feature type="domain" description="Carboxylesterase type B" evidence="4">
    <location>
        <begin position="3"/>
        <end position="270"/>
    </location>
</feature>
<sequence length="403" mass="43615">MDDWTDPYLAVDPAPACPQWRIRELEPVIGSQTGGLPQDERCQNLTVTMPRAQQEDELLPVMVWIHGGSYITGAGDAPIYDPSALVTEQGVVVVSVTYRLGAFGYLDGEGRTANLGLLDQLCALEWVQRNISFFGGDPQAVTVFGQSAGGDAAAHLMATPKAPELFRRAIMQSPPLGISRGRRRMSAAMAAAGSSVSAEAPIQEVLRLQEDARAAAVPFGLRGLMPFGVRYGAWPLPDESQIEDVWKAVAPRIDILMTHTSDEARLFIPVAPPVQRVRAIPLLGPFVTTFLSRLATRQVYVAGIRSFARRHRRSGGRAHSFVVDWAAPGNFYGAAHMIDVALLFGTRASTEGLELLEGASWEEIEEAGRAVRALWAEFARGAELPATGRLTDRLTGRSTGVCV</sequence>
<evidence type="ECO:0000313" key="6">
    <source>
        <dbReference type="Proteomes" id="UP000643525"/>
    </source>
</evidence>
<accession>A0ABR9JFL0</accession>
<keyword evidence="2 3" id="KW-0378">Hydrolase</keyword>
<organism evidence="5 6">
    <name type="scientific">Nesterenkonia lutea</name>
    <dbReference type="NCBI Taxonomy" id="272919"/>
    <lineage>
        <taxon>Bacteria</taxon>
        <taxon>Bacillati</taxon>
        <taxon>Actinomycetota</taxon>
        <taxon>Actinomycetes</taxon>
        <taxon>Micrococcales</taxon>
        <taxon>Micrococcaceae</taxon>
        <taxon>Nesterenkonia</taxon>
    </lineage>
</organism>
<proteinExistence type="inferred from homology"/>
<dbReference type="InterPro" id="IPR050654">
    <property type="entry name" value="AChE-related_enzymes"/>
</dbReference>
<evidence type="ECO:0000313" key="5">
    <source>
        <dbReference type="EMBL" id="MBE1524716.1"/>
    </source>
</evidence>